<dbReference type="RefSeq" id="WP_148884699.1">
    <property type="nucleotide sequence ID" value="NZ_VSTG01000001.1"/>
</dbReference>
<evidence type="ECO:0000259" key="1">
    <source>
        <dbReference type="PROSITE" id="PS50943"/>
    </source>
</evidence>
<dbReference type="Proteomes" id="UP000324325">
    <property type="component" value="Unassembled WGS sequence"/>
</dbReference>
<dbReference type="PROSITE" id="PS50943">
    <property type="entry name" value="HTH_CROC1"/>
    <property type="match status" value="1"/>
</dbReference>
<dbReference type="GO" id="GO:0003677">
    <property type="term" value="F:DNA binding"/>
    <property type="evidence" value="ECO:0007669"/>
    <property type="project" value="InterPro"/>
</dbReference>
<protein>
    <submittedName>
        <fullName evidence="2">Helix-turn-helix domain-containing protein</fullName>
    </submittedName>
</protein>
<dbReference type="Gene3D" id="1.10.260.40">
    <property type="entry name" value="lambda repressor-like DNA-binding domains"/>
    <property type="match status" value="1"/>
</dbReference>
<gene>
    <name evidence="2" type="ORF">FYL37_00475</name>
</gene>
<dbReference type="CDD" id="cd00093">
    <property type="entry name" value="HTH_XRE"/>
    <property type="match status" value="1"/>
</dbReference>
<evidence type="ECO:0000313" key="3">
    <source>
        <dbReference type="Proteomes" id="UP000324325"/>
    </source>
</evidence>
<proteinExistence type="predicted"/>
<reference evidence="2 3" key="2">
    <citation type="submission" date="2019-09" db="EMBL/GenBank/DDBJ databases">
        <title>Strain-level analysis of Eubacterium rectale using genomes from metagenomes.</title>
        <authorList>
            <person name="Karcher N."/>
            <person name="Segata N."/>
        </authorList>
    </citation>
    <scope>NUCLEOTIDE SEQUENCE [LARGE SCALE GENOMIC DNA]</scope>
    <source>
        <strain evidence="2 3">L2-21</strain>
    </source>
</reference>
<dbReference type="Pfam" id="PF01381">
    <property type="entry name" value="HTH_3"/>
    <property type="match status" value="1"/>
</dbReference>
<comment type="caution">
    <text evidence="2">The sequence shown here is derived from an EMBL/GenBank/DDBJ whole genome shotgun (WGS) entry which is preliminary data.</text>
</comment>
<dbReference type="AlphaFoldDB" id="A0A5S4VR73"/>
<evidence type="ECO:0000313" key="2">
    <source>
        <dbReference type="EMBL" id="TYL60112.1"/>
    </source>
</evidence>
<organism evidence="2 3">
    <name type="scientific">Agathobacter rectalis</name>
    <dbReference type="NCBI Taxonomy" id="39491"/>
    <lineage>
        <taxon>Bacteria</taxon>
        <taxon>Bacillati</taxon>
        <taxon>Bacillota</taxon>
        <taxon>Clostridia</taxon>
        <taxon>Lachnospirales</taxon>
        <taxon>Lachnospiraceae</taxon>
        <taxon>Agathobacter</taxon>
    </lineage>
</organism>
<feature type="domain" description="HTH cro/C1-type" evidence="1">
    <location>
        <begin position="185"/>
        <end position="239"/>
    </location>
</feature>
<accession>A0A5S4VR73</accession>
<reference evidence="2 3" key="1">
    <citation type="submission" date="2019-08" db="EMBL/GenBank/DDBJ databases">
        <authorList>
            <person name="Duncan S."/>
            <person name="Walker A."/>
        </authorList>
    </citation>
    <scope>NUCLEOTIDE SEQUENCE [LARGE SCALE GENOMIC DNA]</scope>
    <source>
        <strain evidence="2 3">L2-21</strain>
    </source>
</reference>
<dbReference type="SUPFAM" id="SSF47413">
    <property type="entry name" value="lambda repressor-like DNA-binding domains"/>
    <property type="match status" value="1"/>
</dbReference>
<name>A0A5S4VR73_9FIRM</name>
<dbReference type="InterPro" id="IPR001387">
    <property type="entry name" value="Cro/C1-type_HTH"/>
</dbReference>
<dbReference type="InterPro" id="IPR010982">
    <property type="entry name" value="Lambda_DNA-bd_dom_sf"/>
</dbReference>
<sequence>MIEFDGTSRPEITKILSISTQKHINPNNDTRIYWAKEVTFDYFTTAAGRVDFMRFKPVNNSVSGIEKGDFYCFEVKSSVADFHSKNGHNFLGDFNYYVMPECVFNEVKKEIPYNVGVLVPECKSHFGEWYDLKSVKNARRKDRTRPASEMLLMMFRSAARERKTEQRKAALSEDGIAVQNFSNRLKQTIHNKGMTQRELATATGISEVSISRYINAERLPKITEFKKIAVTLGVTTDYLLE</sequence>
<dbReference type="SMART" id="SM00530">
    <property type="entry name" value="HTH_XRE"/>
    <property type="match status" value="1"/>
</dbReference>
<dbReference type="EMBL" id="VSTG01000001">
    <property type="protein sequence ID" value="TYL60112.1"/>
    <property type="molecule type" value="Genomic_DNA"/>
</dbReference>